<evidence type="ECO:0000259" key="4">
    <source>
        <dbReference type="Pfam" id="PF00535"/>
    </source>
</evidence>
<evidence type="ECO:0000313" key="6">
    <source>
        <dbReference type="Proteomes" id="UP000075260"/>
    </source>
</evidence>
<dbReference type="Proteomes" id="UP000075260">
    <property type="component" value="Unassembled WGS sequence"/>
</dbReference>
<dbReference type="Pfam" id="PF00535">
    <property type="entry name" value="Glycos_transf_2"/>
    <property type="match status" value="1"/>
</dbReference>
<dbReference type="CDD" id="cd06442">
    <property type="entry name" value="DPM1_like"/>
    <property type="match status" value="1"/>
</dbReference>
<reference evidence="5 6" key="1">
    <citation type="submission" date="2014-02" db="EMBL/GenBank/DDBJ databases">
        <title>The small core and large imbalanced accessory genome model reveals a collaborative survival strategy of Sorangium cellulosum strains in nature.</title>
        <authorList>
            <person name="Han K."/>
            <person name="Peng R."/>
            <person name="Blom J."/>
            <person name="Li Y.-Z."/>
        </authorList>
    </citation>
    <scope>NUCLEOTIDE SEQUENCE [LARGE SCALE GENOMIC DNA]</scope>
    <source>
        <strain evidence="5 6">So0008-312</strain>
    </source>
</reference>
<comment type="caution">
    <text evidence="5">The sequence shown here is derived from an EMBL/GenBank/DDBJ whole genome shotgun (WGS) entry which is preliminary data.</text>
</comment>
<feature type="domain" description="Glycosyltransferase 2-like" evidence="4">
    <location>
        <begin position="7"/>
        <end position="169"/>
    </location>
</feature>
<protein>
    <submittedName>
        <fullName evidence="5">Dolichyl-phosphate beta-D-mannosyltransferase</fullName>
    </submittedName>
</protein>
<dbReference type="SUPFAM" id="SSF53448">
    <property type="entry name" value="Nucleotide-diphospho-sugar transferases"/>
    <property type="match status" value="1"/>
</dbReference>
<organism evidence="5 6">
    <name type="scientific">Sorangium cellulosum</name>
    <name type="common">Polyangium cellulosum</name>
    <dbReference type="NCBI Taxonomy" id="56"/>
    <lineage>
        <taxon>Bacteria</taxon>
        <taxon>Pseudomonadati</taxon>
        <taxon>Myxococcota</taxon>
        <taxon>Polyangia</taxon>
        <taxon>Polyangiales</taxon>
        <taxon>Polyangiaceae</taxon>
        <taxon>Sorangium</taxon>
    </lineage>
</organism>
<dbReference type="InterPro" id="IPR039528">
    <property type="entry name" value="DPM1-like"/>
</dbReference>
<name>A0A150QDU1_SORCE</name>
<dbReference type="AlphaFoldDB" id="A0A150QDU1"/>
<gene>
    <name evidence="5" type="ORF">BE15_16965</name>
</gene>
<dbReference type="OrthoDB" id="9802649at2"/>
<accession>A0A150QDU1</accession>
<dbReference type="EMBL" id="JEMA01000771">
    <property type="protein sequence ID" value="KYF66131.1"/>
    <property type="molecule type" value="Genomic_DNA"/>
</dbReference>
<evidence type="ECO:0000313" key="5">
    <source>
        <dbReference type="EMBL" id="KYF66131.1"/>
    </source>
</evidence>
<evidence type="ECO:0000256" key="3">
    <source>
        <dbReference type="ARBA" id="ARBA00022679"/>
    </source>
</evidence>
<dbReference type="GO" id="GO:0004582">
    <property type="term" value="F:dolichyl-phosphate beta-D-mannosyltransferase activity"/>
    <property type="evidence" value="ECO:0007669"/>
    <property type="project" value="InterPro"/>
</dbReference>
<sequence>MAPRTLIITPTYNERDNLAGFVSSVLAAVPDAHVLVVDDASPDGTGALGDELAARDGRVRVLHRAAKLGLGTAYLEGFQRALDGGYDVAFEMDADLSHDPGHLPAFLDAIARGADVVLGSRNMPGGGVEGWGLGRHVLSKGGSLYARTILGVGVRDLTTGYKAFTRRALLALDLESVRSNGYAFQIETTYRALRKGLRVVEVPIVFVDRRAGHSKMSRRIFAEAIVEVFRLRLDAALGRI</sequence>
<keyword evidence="3 5" id="KW-0808">Transferase</keyword>
<keyword evidence="2 5" id="KW-0328">Glycosyltransferase</keyword>
<dbReference type="FunFam" id="3.90.550.10:FF:000122">
    <property type="entry name" value="Dolichol-phosphate mannosyltransferase subunit 1"/>
    <property type="match status" value="1"/>
</dbReference>
<dbReference type="GO" id="GO:0016020">
    <property type="term" value="C:membrane"/>
    <property type="evidence" value="ECO:0007669"/>
    <property type="project" value="GOC"/>
</dbReference>
<dbReference type="RefSeq" id="WP_061610717.1">
    <property type="nucleotide sequence ID" value="NZ_JEMA01000771.1"/>
</dbReference>
<dbReference type="GO" id="GO:0009247">
    <property type="term" value="P:glycolipid biosynthetic process"/>
    <property type="evidence" value="ECO:0007669"/>
    <property type="project" value="TreeGrafter"/>
</dbReference>
<dbReference type="PANTHER" id="PTHR43398">
    <property type="entry name" value="DOLICHOL-PHOSPHATE MANNOSYLTRANSFERASE SUBUNIT 1"/>
    <property type="match status" value="1"/>
</dbReference>
<dbReference type="Gene3D" id="3.90.550.10">
    <property type="entry name" value="Spore Coat Polysaccharide Biosynthesis Protein SpsA, Chain A"/>
    <property type="match status" value="1"/>
</dbReference>
<dbReference type="InterPro" id="IPR001173">
    <property type="entry name" value="Glyco_trans_2-like"/>
</dbReference>
<evidence type="ECO:0000256" key="1">
    <source>
        <dbReference type="ARBA" id="ARBA00006739"/>
    </source>
</evidence>
<evidence type="ECO:0000256" key="2">
    <source>
        <dbReference type="ARBA" id="ARBA00022676"/>
    </source>
</evidence>
<dbReference type="PANTHER" id="PTHR43398:SF1">
    <property type="entry name" value="DOLICHOL-PHOSPHATE MANNOSYLTRANSFERASE SUBUNIT 1"/>
    <property type="match status" value="1"/>
</dbReference>
<dbReference type="InterPro" id="IPR029044">
    <property type="entry name" value="Nucleotide-diphossugar_trans"/>
</dbReference>
<proteinExistence type="inferred from homology"/>
<comment type="similarity">
    <text evidence="1">Belongs to the glycosyltransferase 2 family.</text>
</comment>